<gene>
    <name evidence="7" type="ORF">ACAOBT_LOCUS22533</name>
</gene>
<comment type="caution">
    <text evidence="7">The sequence shown here is derived from an EMBL/GenBank/DDBJ whole genome shotgun (WGS) entry which is preliminary data.</text>
</comment>
<dbReference type="GO" id="GO:0016042">
    <property type="term" value="P:lipid catabolic process"/>
    <property type="evidence" value="ECO:0007669"/>
    <property type="project" value="TreeGrafter"/>
</dbReference>
<sequence length="323" mass="35693">MWKKTVILFFVYDVFRGVLPHRWAIGDCPLYYDEPCDTTKVNFHLSRSARFGKCTTKIDPFKPNLPQGYNHLVPLKIVIHGYGGLGIDTATTNVSKAYEDEGYNVIIVDWAPLGMLPCYPTAVINTWHVGQCVAVLAVSLVPLGISPTLVHVIGFSLGAHIAGFAGSHLNNVLGYSFGRITGLDPALPLFAKSSNDWKLDSSDAAFVDIIHTSSGTFGKIEATGHLDFYVNGGSLQPFCTKRPNPPLCSHMLAGLYFAESIRYKGNIFIGFACDNIAYYYLGICNNDKRAVMGEYSYSKLRGTYFVKTSNTQPFALDRIYVNR</sequence>
<dbReference type="EMBL" id="CAKOFQ010007223">
    <property type="protein sequence ID" value="CAH1995328.1"/>
    <property type="molecule type" value="Genomic_DNA"/>
</dbReference>
<feature type="chain" id="PRO_5040460622" description="Lipase domain-containing protein" evidence="5">
    <location>
        <begin position="21"/>
        <end position="323"/>
    </location>
</feature>
<accession>A0A9P0PVC3</accession>
<dbReference type="AlphaFoldDB" id="A0A9P0PVC3"/>
<organism evidence="7 8">
    <name type="scientific">Acanthoscelides obtectus</name>
    <name type="common">Bean weevil</name>
    <name type="synonym">Bruchus obtectus</name>
    <dbReference type="NCBI Taxonomy" id="200917"/>
    <lineage>
        <taxon>Eukaryota</taxon>
        <taxon>Metazoa</taxon>
        <taxon>Ecdysozoa</taxon>
        <taxon>Arthropoda</taxon>
        <taxon>Hexapoda</taxon>
        <taxon>Insecta</taxon>
        <taxon>Pterygota</taxon>
        <taxon>Neoptera</taxon>
        <taxon>Endopterygota</taxon>
        <taxon>Coleoptera</taxon>
        <taxon>Polyphaga</taxon>
        <taxon>Cucujiformia</taxon>
        <taxon>Chrysomeloidea</taxon>
        <taxon>Chrysomelidae</taxon>
        <taxon>Bruchinae</taxon>
        <taxon>Bruchini</taxon>
        <taxon>Acanthoscelides</taxon>
    </lineage>
</organism>
<dbReference type="PANTHER" id="PTHR11610">
    <property type="entry name" value="LIPASE"/>
    <property type="match status" value="1"/>
</dbReference>
<comment type="similarity">
    <text evidence="2 4">Belongs to the AB hydrolase superfamily. Lipase family.</text>
</comment>
<evidence type="ECO:0000256" key="1">
    <source>
        <dbReference type="ARBA" id="ARBA00004613"/>
    </source>
</evidence>
<dbReference type="GO" id="GO:0005615">
    <property type="term" value="C:extracellular space"/>
    <property type="evidence" value="ECO:0007669"/>
    <property type="project" value="TreeGrafter"/>
</dbReference>
<proteinExistence type="inferred from homology"/>
<dbReference type="PANTHER" id="PTHR11610:SF178">
    <property type="entry name" value="LIPASE MEMBER H-A-LIKE PROTEIN"/>
    <property type="match status" value="1"/>
</dbReference>
<feature type="signal peptide" evidence="5">
    <location>
        <begin position="1"/>
        <end position="20"/>
    </location>
</feature>
<dbReference type="Pfam" id="PF00151">
    <property type="entry name" value="Lipase"/>
    <property type="match status" value="1"/>
</dbReference>
<evidence type="ECO:0000256" key="3">
    <source>
        <dbReference type="ARBA" id="ARBA00022525"/>
    </source>
</evidence>
<dbReference type="SUPFAM" id="SSF53474">
    <property type="entry name" value="alpha/beta-Hydrolases"/>
    <property type="match status" value="1"/>
</dbReference>
<name>A0A9P0PVC3_ACAOB</name>
<dbReference type="Proteomes" id="UP001152888">
    <property type="component" value="Unassembled WGS sequence"/>
</dbReference>
<protein>
    <recommendedName>
        <fullName evidence="6">Lipase domain-containing protein</fullName>
    </recommendedName>
</protein>
<evidence type="ECO:0000256" key="5">
    <source>
        <dbReference type="SAM" id="SignalP"/>
    </source>
</evidence>
<dbReference type="InterPro" id="IPR029058">
    <property type="entry name" value="AB_hydrolase_fold"/>
</dbReference>
<feature type="domain" description="Lipase" evidence="6">
    <location>
        <begin position="70"/>
        <end position="314"/>
    </location>
</feature>
<dbReference type="OrthoDB" id="8183961at2759"/>
<dbReference type="InterPro" id="IPR013818">
    <property type="entry name" value="Lipase"/>
</dbReference>
<evidence type="ECO:0000256" key="4">
    <source>
        <dbReference type="RuleBase" id="RU004262"/>
    </source>
</evidence>
<evidence type="ECO:0000313" key="7">
    <source>
        <dbReference type="EMBL" id="CAH1995328.1"/>
    </source>
</evidence>
<keyword evidence="5" id="KW-0732">Signal</keyword>
<dbReference type="PRINTS" id="PR00821">
    <property type="entry name" value="TAGLIPASE"/>
</dbReference>
<dbReference type="InterPro" id="IPR000734">
    <property type="entry name" value="TAG_lipase"/>
</dbReference>
<keyword evidence="8" id="KW-1185">Reference proteome</keyword>
<dbReference type="GO" id="GO:0016298">
    <property type="term" value="F:lipase activity"/>
    <property type="evidence" value="ECO:0007669"/>
    <property type="project" value="InterPro"/>
</dbReference>
<keyword evidence="3" id="KW-0964">Secreted</keyword>
<evidence type="ECO:0000259" key="6">
    <source>
        <dbReference type="Pfam" id="PF00151"/>
    </source>
</evidence>
<reference evidence="7" key="1">
    <citation type="submission" date="2022-03" db="EMBL/GenBank/DDBJ databases">
        <authorList>
            <person name="Sayadi A."/>
        </authorList>
    </citation>
    <scope>NUCLEOTIDE SEQUENCE</scope>
</reference>
<evidence type="ECO:0000313" key="8">
    <source>
        <dbReference type="Proteomes" id="UP001152888"/>
    </source>
</evidence>
<evidence type="ECO:0000256" key="2">
    <source>
        <dbReference type="ARBA" id="ARBA00010701"/>
    </source>
</evidence>
<comment type="subcellular location">
    <subcellularLocation>
        <location evidence="1">Secreted</location>
    </subcellularLocation>
</comment>
<dbReference type="Gene3D" id="3.40.50.1820">
    <property type="entry name" value="alpha/beta hydrolase"/>
    <property type="match status" value="1"/>
</dbReference>